<keyword evidence="1" id="KW-1133">Transmembrane helix</keyword>
<organism evidence="2 3">
    <name type="scientific">Microbacterium ginsengisoli</name>
    <dbReference type="NCBI Taxonomy" id="400772"/>
    <lineage>
        <taxon>Bacteria</taxon>
        <taxon>Bacillati</taxon>
        <taxon>Actinomycetota</taxon>
        <taxon>Actinomycetes</taxon>
        <taxon>Micrococcales</taxon>
        <taxon>Microbacteriaceae</taxon>
        <taxon>Microbacterium</taxon>
    </lineage>
</organism>
<feature type="transmembrane region" description="Helical" evidence="1">
    <location>
        <begin position="41"/>
        <end position="61"/>
    </location>
</feature>
<evidence type="ECO:0000313" key="3">
    <source>
        <dbReference type="Proteomes" id="UP000257479"/>
    </source>
</evidence>
<dbReference type="EMBL" id="DMNG01000175">
    <property type="protein sequence ID" value="HAN24963.1"/>
    <property type="molecule type" value="Genomic_DNA"/>
</dbReference>
<dbReference type="InterPro" id="IPR007136">
    <property type="entry name" value="DUF347"/>
</dbReference>
<dbReference type="Pfam" id="PF03988">
    <property type="entry name" value="DUF347"/>
    <property type="match status" value="1"/>
</dbReference>
<protein>
    <submittedName>
        <fullName evidence="2">Uncharacterized protein</fullName>
    </submittedName>
</protein>
<keyword evidence="1" id="KW-0472">Membrane</keyword>
<dbReference type="Proteomes" id="UP000257479">
    <property type="component" value="Unassembled WGS sequence"/>
</dbReference>
<evidence type="ECO:0000313" key="2">
    <source>
        <dbReference type="EMBL" id="HAN24963.1"/>
    </source>
</evidence>
<sequence>MSATTSDAAPSRVPDPTPSFWVAKAASTALGEALSDFSIRVLPPVVAVLIAFVLFCAALALQFTRRRYIPEVYWFAVAMV</sequence>
<dbReference type="AlphaFoldDB" id="A0A3C1KEP4"/>
<evidence type="ECO:0000256" key="1">
    <source>
        <dbReference type="SAM" id="Phobius"/>
    </source>
</evidence>
<keyword evidence="1" id="KW-0812">Transmembrane</keyword>
<feature type="non-terminal residue" evidence="2">
    <location>
        <position position="80"/>
    </location>
</feature>
<reference evidence="2 3" key="1">
    <citation type="journal article" date="2018" name="Nat. Biotechnol.">
        <title>A standardized bacterial taxonomy based on genome phylogeny substantially revises the tree of life.</title>
        <authorList>
            <person name="Parks D.H."/>
            <person name="Chuvochina M."/>
            <person name="Waite D.W."/>
            <person name="Rinke C."/>
            <person name="Skarshewski A."/>
            <person name="Chaumeil P.A."/>
            <person name="Hugenholtz P."/>
        </authorList>
    </citation>
    <scope>NUCLEOTIDE SEQUENCE [LARGE SCALE GENOMIC DNA]</scope>
    <source>
        <strain evidence="2">UBA9152</strain>
    </source>
</reference>
<comment type="caution">
    <text evidence="2">The sequence shown here is derived from an EMBL/GenBank/DDBJ whole genome shotgun (WGS) entry which is preliminary data.</text>
</comment>
<proteinExistence type="predicted"/>
<accession>A0A3C1KEP4</accession>
<gene>
    <name evidence="2" type="ORF">DCP95_10385</name>
</gene>
<name>A0A3C1KEP4_9MICO</name>